<evidence type="ECO:0000256" key="5">
    <source>
        <dbReference type="ARBA" id="ARBA00023136"/>
    </source>
</evidence>
<evidence type="ECO:0000256" key="3">
    <source>
        <dbReference type="ARBA" id="ARBA00022989"/>
    </source>
</evidence>
<feature type="transmembrane region" description="Helical" evidence="8">
    <location>
        <begin position="36"/>
        <end position="58"/>
    </location>
</feature>
<dbReference type="PANTHER" id="PTHR24243">
    <property type="entry name" value="G-PROTEIN COUPLED RECEPTOR"/>
    <property type="match status" value="1"/>
</dbReference>
<gene>
    <name evidence="10" type="ORF">CAMP_LOCUS16324</name>
</gene>
<evidence type="ECO:0000256" key="7">
    <source>
        <dbReference type="ARBA" id="ARBA00023224"/>
    </source>
</evidence>
<dbReference type="Gene3D" id="1.20.1070.10">
    <property type="entry name" value="Rhodopsin 7-helix transmembrane proteins"/>
    <property type="match status" value="1"/>
</dbReference>
<evidence type="ECO:0000313" key="11">
    <source>
        <dbReference type="Proteomes" id="UP001152747"/>
    </source>
</evidence>
<evidence type="ECO:0000256" key="4">
    <source>
        <dbReference type="ARBA" id="ARBA00023040"/>
    </source>
</evidence>
<dbReference type="AlphaFoldDB" id="A0A9P1NAC6"/>
<dbReference type="Proteomes" id="UP001152747">
    <property type="component" value="Unassembled WGS sequence"/>
</dbReference>
<evidence type="ECO:0000256" key="8">
    <source>
        <dbReference type="SAM" id="Phobius"/>
    </source>
</evidence>
<keyword evidence="5 8" id="KW-0472">Membrane</keyword>
<keyword evidence="6" id="KW-0675">Receptor</keyword>
<sequence>MYYFYMPFCVFVGLTGNTMVWILIRSNRMLSKLPTNIYLLCLAAVSSFFLFSLLVFWIEEVANIYFYDIFEDSILRNSNYSCIFNTFLAHVCDFSSVWLIVLVGFERLILLYRKTRMLTVERARAQVIGFAI</sequence>
<protein>
    <recommendedName>
        <fullName evidence="9">G-protein coupled receptors family 1 profile domain-containing protein</fullName>
    </recommendedName>
</protein>
<dbReference type="PANTHER" id="PTHR24243:SF230">
    <property type="entry name" value="G-PROTEIN COUPLED RECEPTORS FAMILY 1 PROFILE DOMAIN-CONTAINING PROTEIN"/>
    <property type="match status" value="1"/>
</dbReference>
<dbReference type="InterPro" id="IPR000276">
    <property type="entry name" value="GPCR_Rhodpsn"/>
</dbReference>
<dbReference type="EMBL" id="CANHGI010000005">
    <property type="protein sequence ID" value="CAI5453687.1"/>
    <property type="molecule type" value="Genomic_DNA"/>
</dbReference>
<dbReference type="OrthoDB" id="9990906at2759"/>
<evidence type="ECO:0000313" key="10">
    <source>
        <dbReference type="EMBL" id="CAI5453687.1"/>
    </source>
</evidence>
<keyword evidence="4" id="KW-0297">G-protein coupled receptor</keyword>
<keyword evidence="3 8" id="KW-1133">Transmembrane helix</keyword>
<dbReference type="InterPro" id="IPR017452">
    <property type="entry name" value="GPCR_Rhodpsn_7TM"/>
</dbReference>
<evidence type="ECO:0000256" key="1">
    <source>
        <dbReference type="ARBA" id="ARBA00004141"/>
    </source>
</evidence>
<dbReference type="SUPFAM" id="SSF81321">
    <property type="entry name" value="Family A G protein-coupled receptor-like"/>
    <property type="match status" value="1"/>
</dbReference>
<keyword evidence="7" id="KW-0807">Transducer</keyword>
<keyword evidence="11" id="KW-1185">Reference proteome</keyword>
<dbReference type="PROSITE" id="PS50262">
    <property type="entry name" value="G_PROTEIN_RECEP_F1_2"/>
    <property type="match status" value="1"/>
</dbReference>
<feature type="transmembrane region" description="Helical" evidence="8">
    <location>
        <begin position="6"/>
        <end position="24"/>
    </location>
</feature>
<feature type="domain" description="G-protein coupled receptors family 1 profile" evidence="9">
    <location>
        <begin position="16"/>
        <end position="132"/>
    </location>
</feature>
<name>A0A9P1NAC6_9PELO</name>
<organism evidence="10 11">
    <name type="scientific">Caenorhabditis angaria</name>
    <dbReference type="NCBI Taxonomy" id="860376"/>
    <lineage>
        <taxon>Eukaryota</taxon>
        <taxon>Metazoa</taxon>
        <taxon>Ecdysozoa</taxon>
        <taxon>Nematoda</taxon>
        <taxon>Chromadorea</taxon>
        <taxon>Rhabditida</taxon>
        <taxon>Rhabditina</taxon>
        <taxon>Rhabditomorpha</taxon>
        <taxon>Rhabditoidea</taxon>
        <taxon>Rhabditidae</taxon>
        <taxon>Peloderinae</taxon>
        <taxon>Caenorhabditis</taxon>
    </lineage>
</organism>
<keyword evidence="2 8" id="KW-0812">Transmembrane</keyword>
<evidence type="ECO:0000259" key="9">
    <source>
        <dbReference type="PROSITE" id="PS50262"/>
    </source>
</evidence>
<dbReference type="PRINTS" id="PR00237">
    <property type="entry name" value="GPCRRHODOPSN"/>
</dbReference>
<evidence type="ECO:0000256" key="2">
    <source>
        <dbReference type="ARBA" id="ARBA00022692"/>
    </source>
</evidence>
<dbReference type="GO" id="GO:0005886">
    <property type="term" value="C:plasma membrane"/>
    <property type="evidence" value="ECO:0007669"/>
    <property type="project" value="TreeGrafter"/>
</dbReference>
<accession>A0A9P1NAC6</accession>
<comment type="subcellular location">
    <subcellularLocation>
        <location evidence="1">Membrane</location>
        <topology evidence="1">Multi-pass membrane protein</topology>
    </subcellularLocation>
</comment>
<comment type="caution">
    <text evidence="10">The sequence shown here is derived from an EMBL/GenBank/DDBJ whole genome shotgun (WGS) entry which is preliminary data.</text>
</comment>
<proteinExistence type="predicted"/>
<reference evidence="10" key="1">
    <citation type="submission" date="2022-11" db="EMBL/GenBank/DDBJ databases">
        <authorList>
            <person name="Kikuchi T."/>
        </authorList>
    </citation>
    <scope>NUCLEOTIDE SEQUENCE</scope>
    <source>
        <strain evidence="10">PS1010</strain>
    </source>
</reference>
<feature type="transmembrane region" description="Helical" evidence="8">
    <location>
        <begin position="87"/>
        <end position="112"/>
    </location>
</feature>
<dbReference type="GO" id="GO:0004930">
    <property type="term" value="F:G protein-coupled receptor activity"/>
    <property type="evidence" value="ECO:0007669"/>
    <property type="project" value="UniProtKB-KW"/>
</dbReference>
<evidence type="ECO:0000256" key="6">
    <source>
        <dbReference type="ARBA" id="ARBA00023170"/>
    </source>
</evidence>